<evidence type="ECO:0000313" key="1">
    <source>
        <dbReference type="EMBL" id="CAN0032861.1"/>
    </source>
</evidence>
<dbReference type="Proteomes" id="UP001162501">
    <property type="component" value="Chromosome 20"/>
</dbReference>
<sequence length="153" mass="16031">MSSLVSSGRDVSPVAGRLGSERREGDPGGEGSVWESRRGRDSGQVSASCPKDQTPQVQGVPVATDFPETQDEAEAAWSGGCDLLRGATPPASLCPAPSPTLACEQAPRGDSALTENFPQGSRAPGCQQRTCTRQLSVRAEALDERGTWRLSSC</sequence>
<reference evidence="1" key="2">
    <citation type="submission" date="2025-03" db="EMBL/GenBank/DDBJ databases">
        <authorList>
            <consortium name="ELIXIR-Norway"/>
            <consortium name="Elixir Norway"/>
        </authorList>
    </citation>
    <scope>NUCLEOTIDE SEQUENCE</scope>
</reference>
<accession>A0AC59YWD2</accession>
<organism evidence="1 2">
    <name type="scientific">Rangifer tarandus platyrhynchus</name>
    <name type="common">Svalbard reindeer</name>
    <dbReference type="NCBI Taxonomy" id="3082113"/>
    <lineage>
        <taxon>Eukaryota</taxon>
        <taxon>Metazoa</taxon>
        <taxon>Chordata</taxon>
        <taxon>Craniata</taxon>
        <taxon>Vertebrata</taxon>
        <taxon>Euteleostomi</taxon>
        <taxon>Mammalia</taxon>
        <taxon>Eutheria</taxon>
        <taxon>Laurasiatheria</taxon>
        <taxon>Artiodactyla</taxon>
        <taxon>Ruminantia</taxon>
        <taxon>Pecora</taxon>
        <taxon>Cervidae</taxon>
        <taxon>Odocoileinae</taxon>
        <taxon>Rangifer</taxon>
    </lineage>
</organism>
<name>A0AC59YWD2_RANTA</name>
<evidence type="ECO:0000313" key="2">
    <source>
        <dbReference type="Proteomes" id="UP001162501"/>
    </source>
</evidence>
<proteinExistence type="predicted"/>
<dbReference type="EMBL" id="OX596104">
    <property type="protein sequence ID" value="CAN0032861.1"/>
    <property type="molecule type" value="Genomic_DNA"/>
</dbReference>
<gene>
    <name evidence="1" type="ORF">MRATA1EN22A_LOCUS11038</name>
</gene>
<reference evidence="1" key="1">
    <citation type="submission" date="2023-05" db="EMBL/GenBank/DDBJ databases">
        <authorList>
            <consortium name="ELIXIR-Norway"/>
        </authorList>
    </citation>
    <scope>NUCLEOTIDE SEQUENCE</scope>
</reference>
<protein>
    <submittedName>
        <fullName evidence="1">Uncharacterized protein</fullName>
    </submittedName>
</protein>